<feature type="transmembrane region" description="Helical" evidence="1">
    <location>
        <begin position="12"/>
        <end position="30"/>
    </location>
</feature>
<sequence length="365" mass="40516">MFLIAQNHFQLIIEVGLILLATMIFIINLVPLSLSVVTFLSLFLSGGFTLLFGADLAFLILSFGQHEFTHPFGPIALLSIITALASLKVMEESGVNVVRLKRIVYILLVGITIFGGAMHRSFLLLWFIGLFIGYIIISKSFREKSILSMKRILIFLGMGLVAFGLLELVARISGMDVFSPMLRISRLAQNSLSSLKLVVGNTWLIGHDPSSSYWSNSVGFADGYISLPMQFILLFGLPFPLFFGLLVTKKDTIDYMLPGIFGYAYDFGYLTFIILLLIVLGTIVAGLMILKQYRYKRENKNRKYLGKEVLLIGSLAGFTSQAIIGLFLFNRTVNGMALLSFMFLGSLVLAHTITIRRDSNDAVSS</sequence>
<dbReference type="KEGG" id="mol:YLM1_1125"/>
<reference evidence="3" key="4">
    <citation type="submission" date="2016-10" db="EMBL/GenBank/DDBJ databases">
        <authorList>
            <person name="de Groot N.N."/>
        </authorList>
    </citation>
    <scope>NUCLEOTIDE SEQUENCE [LARGE SCALE GENOMIC DNA]</scope>
    <source>
        <strain evidence="3">DSM 16632</strain>
    </source>
</reference>
<evidence type="ECO:0000256" key="1">
    <source>
        <dbReference type="SAM" id="Phobius"/>
    </source>
</evidence>
<evidence type="ECO:0008006" key="6">
    <source>
        <dbReference type="Google" id="ProtNLM"/>
    </source>
</evidence>
<dbReference type="PATRIC" id="fig|294671.3.peg.1175"/>
<dbReference type="STRING" id="294671.YLM1_1125"/>
<organism evidence="2 4">
    <name type="scientific">Methanobrevibacter olleyae</name>
    <dbReference type="NCBI Taxonomy" id="294671"/>
    <lineage>
        <taxon>Archaea</taxon>
        <taxon>Methanobacteriati</taxon>
        <taxon>Methanobacteriota</taxon>
        <taxon>Methanomada group</taxon>
        <taxon>Methanobacteria</taxon>
        <taxon>Methanobacteriales</taxon>
        <taxon>Methanobacteriaceae</taxon>
        <taxon>Methanobrevibacter</taxon>
    </lineage>
</organism>
<feature type="transmembrane region" description="Helical" evidence="1">
    <location>
        <begin position="227"/>
        <end position="247"/>
    </location>
</feature>
<dbReference type="AlphaFoldDB" id="A0A126R0T5"/>
<reference evidence="4" key="2">
    <citation type="submission" date="2016-02" db="EMBL/GenBank/DDBJ databases">
        <title>The draft genome sequence of the rumen methanogen Methanobrevibacter olleyae YLM1.</title>
        <authorList>
            <consortium name="New Zealand Agricultural Greenhouse Gas Research Centre/Pastoral Greenhouse Gas Research Consortium"/>
            <person name="Kelly W.J."/>
            <person name="Li D."/>
            <person name="Lambie S.C."/>
            <person name="Attwood G.T."/>
            <person name="Altermann E."/>
            <person name="Leahy S.C."/>
        </authorList>
    </citation>
    <scope>NUCLEOTIDE SEQUENCE [LARGE SCALE GENOMIC DNA]</scope>
    <source>
        <strain evidence="4">YLM1</strain>
    </source>
</reference>
<protein>
    <recommendedName>
        <fullName evidence="6">Oligosaccharide repeat unit polymerase</fullName>
    </recommendedName>
</protein>
<reference evidence="2 4" key="1">
    <citation type="journal article" date="2016" name="Genome Announc.">
        <title>Draft Genome Sequence of the Rumen Methanogen Methanobrevibacter olleyae YLM1.</title>
        <authorList>
            <person name="Kelly W.J."/>
            <person name="Li D."/>
            <person name="Lambie S.C."/>
            <person name="Cox F."/>
            <person name="Attwood G.T."/>
            <person name="Altermann E."/>
            <person name="Leahy S.C."/>
        </authorList>
    </citation>
    <scope>NUCLEOTIDE SEQUENCE [LARGE SCALE GENOMIC DNA]</scope>
    <source>
        <strain evidence="2 4">YLM1</strain>
    </source>
</reference>
<accession>A0A126R0T5</accession>
<evidence type="ECO:0000313" key="5">
    <source>
        <dbReference type="Proteomes" id="UP000183442"/>
    </source>
</evidence>
<feature type="transmembrane region" description="Helical" evidence="1">
    <location>
        <begin position="102"/>
        <end position="118"/>
    </location>
</feature>
<dbReference type="EMBL" id="FOTL01000003">
    <property type="protein sequence ID" value="SFL23191.1"/>
    <property type="molecule type" value="Genomic_DNA"/>
</dbReference>
<feature type="transmembrane region" description="Helical" evidence="1">
    <location>
        <begin position="335"/>
        <end position="355"/>
    </location>
</feature>
<dbReference type="RefSeq" id="WP_067147112.1">
    <property type="nucleotide sequence ID" value="NZ_CP014265.1"/>
</dbReference>
<feature type="transmembrane region" description="Helical" evidence="1">
    <location>
        <begin position="72"/>
        <end position="90"/>
    </location>
</feature>
<evidence type="ECO:0000313" key="4">
    <source>
        <dbReference type="Proteomes" id="UP000066376"/>
    </source>
</evidence>
<feature type="transmembrane region" description="Helical" evidence="1">
    <location>
        <begin position="309"/>
        <end position="329"/>
    </location>
</feature>
<evidence type="ECO:0000313" key="3">
    <source>
        <dbReference type="EMBL" id="SFL23191.1"/>
    </source>
</evidence>
<feature type="transmembrane region" description="Helical" evidence="1">
    <location>
        <begin position="153"/>
        <end position="175"/>
    </location>
</feature>
<dbReference type="OrthoDB" id="80662at2157"/>
<keyword evidence="1" id="KW-0472">Membrane</keyword>
<keyword evidence="1" id="KW-1133">Transmembrane helix</keyword>
<dbReference type="Proteomes" id="UP000066376">
    <property type="component" value="Chromosome"/>
</dbReference>
<keyword evidence="1" id="KW-0812">Transmembrane</keyword>
<feature type="transmembrane region" description="Helical" evidence="1">
    <location>
        <begin position="37"/>
        <end position="60"/>
    </location>
</feature>
<keyword evidence="4" id="KW-1185">Reference proteome</keyword>
<reference evidence="5" key="3">
    <citation type="submission" date="2016-10" db="EMBL/GenBank/DDBJ databases">
        <authorList>
            <person name="Varghese N."/>
        </authorList>
    </citation>
    <scope>NUCLEOTIDE SEQUENCE [LARGE SCALE GENOMIC DNA]</scope>
    <source>
        <strain evidence="5">DSM 16632</strain>
    </source>
</reference>
<gene>
    <name evidence="3" type="ORF">SAMN02910297_00288</name>
    <name evidence="2" type="ORF">YLM1_1125</name>
</gene>
<evidence type="ECO:0000313" key="2">
    <source>
        <dbReference type="EMBL" id="AMK15682.1"/>
    </source>
</evidence>
<dbReference type="GeneID" id="28489426"/>
<feature type="transmembrane region" description="Helical" evidence="1">
    <location>
        <begin position="267"/>
        <end position="289"/>
    </location>
</feature>
<proteinExistence type="predicted"/>
<dbReference type="EMBL" id="CP014265">
    <property type="protein sequence ID" value="AMK15682.1"/>
    <property type="molecule type" value="Genomic_DNA"/>
</dbReference>
<name>A0A126R0T5_METOL</name>
<dbReference type="Proteomes" id="UP000183442">
    <property type="component" value="Unassembled WGS sequence"/>
</dbReference>